<accession>A0A914DW39</accession>
<protein>
    <submittedName>
        <fullName evidence="3">Beta-lactamase-related domain-containing protein</fullName>
    </submittedName>
</protein>
<sequence length="421" mass="47449">MDNIFGFCAPEFAKVEKVFRRNFLDGWEYEGAAIAVYHKGKLVVDLQGGYSDASSLTKWTDKTRTVIFSASKAVGALCIAMLVDRGHVRYEDKISKFWPNFAQNGKDDITLDCVMSHRAGLAVFDDPISLEDAKNPERMAEIIEKQAPNWTPYTQSGYHAITFGWLVDQIIRRVDPKKRGVGQFVREEIAKKFDIDFFLGLPPEEEHTVSRISQPTYGYILREILYDPRVIIVLAIIHLGQKTSLTKRILHNPSWIKLDGNINTFNSPELHRLEQPAALGITKARDLGKIFALMLQGELISHKLVETFHEPQVNNIDYVVKAPIAKGHGFMYEPHPKKSGKWLFGHPGYGGSTIMMDPEEEIVIAYVSNGLKTGMGEVTRTYRLLRNAVFDSLTEIPPRIDTNGNVTVKNGHTPLLNPNIV</sequence>
<evidence type="ECO:0000259" key="1">
    <source>
        <dbReference type="Pfam" id="PF00144"/>
    </source>
</evidence>
<dbReference type="InterPro" id="IPR012338">
    <property type="entry name" value="Beta-lactam/transpept-like"/>
</dbReference>
<dbReference type="PANTHER" id="PTHR43319">
    <property type="entry name" value="BETA-LACTAMASE-RELATED"/>
    <property type="match status" value="1"/>
</dbReference>
<dbReference type="Pfam" id="PF00144">
    <property type="entry name" value="Beta-lactamase"/>
    <property type="match status" value="1"/>
</dbReference>
<dbReference type="SUPFAM" id="SSF56601">
    <property type="entry name" value="beta-lactamase/transpeptidase-like"/>
    <property type="match status" value="1"/>
</dbReference>
<dbReference type="WBParaSite" id="ACRNAN_scaffold4202.g13549.t1">
    <property type="protein sequence ID" value="ACRNAN_scaffold4202.g13549.t1"/>
    <property type="gene ID" value="ACRNAN_scaffold4202.g13549"/>
</dbReference>
<dbReference type="PANTHER" id="PTHR43319:SF4">
    <property type="entry name" value="BETA-LACTAMASE DOMAIN-CONTAINING PROTEIN 2"/>
    <property type="match status" value="1"/>
</dbReference>
<reference evidence="3" key="1">
    <citation type="submission" date="2022-11" db="UniProtKB">
        <authorList>
            <consortium name="WormBaseParasite"/>
        </authorList>
    </citation>
    <scope>IDENTIFICATION</scope>
</reference>
<keyword evidence="2" id="KW-1185">Reference proteome</keyword>
<dbReference type="AlphaFoldDB" id="A0A914DW39"/>
<proteinExistence type="predicted"/>
<dbReference type="Proteomes" id="UP000887540">
    <property type="component" value="Unplaced"/>
</dbReference>
<evidence type="ECO:0000313" key="3">
    <source>
        <dbReference type="WBParaSite" id="ACRNAN_scaffold4202.g13549.t1"/>
    </source>
</evidence>
<organism evidence="2 3">
    <name type="scientific">Acrobeloides nanus</name>
    <dbReference type="NCBI Taxonomy" id="290746"/>
    <lineage>
        <taxon>Eukaryota</taxon>
        <taxon>Metazoa</taxon>
        <taxon>Ecdysozoa</taxon>
        <taxon>Nematoda</taxon>
        <taxon>Chromadorea</taxon>
        <taxon>Rhabditida</taxon>
        <taxon>Tylenchina</taxon>
        <taxon>Cephalobomorpha</taxon>
        <taxon>Cephaloboidea</taxon>
        <taxon>Cephalobidae</taxon>
        <taxon>Acrobeloides</taxon>
    </lineage>
</organism>
<evidence type="ECO:0000313" key="2">
    <source>
        <dbReference type="Proteomes" id="UP000887540"/>
    </source>
</evidence>
<feature type="domain" description="Beta-lactamase-related" evidence="1">
    <location>
        <begin position="19"/>
        <end position="383"/>
    </location>
</feature>
<dbReference type="Gene3D" id="3.40.710.10">
    <property type="entry name" value="DD-peptidase/beta-lactamase superfamily"/>
    <property type="match status" value="1"/>
</dbReference>
<dbReference type="InterPro" id="IPR052907">
    <property type="entry name" value="Beta-lactamase/esterase"/>
</dbReference>
<name>A0A914DW39_9BILA</name>
<dbReference type="InterPro" id="IPR001466">
    <property type="entry name" value="Beta-lactam-related"/>
</dbReference>